<keyword evidence="2" id="KW-1185">Reference proteome</keyword>
<proteinExistence type="predicted"/>
<evidence type="ECO:0000313" key="1">
    <source>
        <dbReference type="EMBL" id="KYM77595.1"/>
    </source>
</evidence>
<organism evidence="1 2">
    <name type="scientific">Atta colombica</name>
    <dbReference type="NCBI Taxonomy" id="520822"/>
    <lineage>
        <taxon>Eukaryota</taxon>
        <taxon>Metazoa</taxon>
        <taxon>Ecdysozoa</taxon>
        <taxon>Arthropoda</taxon>
        <taxon>Hexapoda</taxon>
        <taxon>Insecta</taxon>
        <taxon>Pterygota</taxon>
        <taxon>Neoptera</taxon>
        <taxon>Endopterygota</taxon>
        <taxon>Hymenoptera</taxon>
        <taxon>Apocrita</taxon>
        <taxon>Aculeata</taxon>
        <taxon>Formicoidea</taxon>
        <taxon>Formicidae</taxon>
        <taxon>Myrmicinae</taxon>
        <taxon>Atta</taxon>
    </lineage>
</organism>
<reference evidence="1 2" key="1">
    <citation type="submission" date="2015-09" db="EMBL/GenBank/DDBJ databases">
        <title>Atta colombica WGS genome.</title>
        <authorList>
            <person name="Nygaard S."/>
            <person name="Hu H."/>
            <person name="Boomsma J."/>
            <person name="Zhang G."/>
        </authorList>
    </citation>
    <scope>NUCLEOTIDE SEQUENCE [LARGE SCALE GENOMIC DNA]</scope>
    <source>
        <strain evidence="1">Treedump-2</strain>
        <tissue evidence="1">Whole body</tissue>
    </source>
</reference>
<name>A0A195AZX6_9HYME</name>
<protein>
    <submittedName>
        <fullName evidence="1">Uncharacterized protein</fullName>
    </submittedName>
</protein>
<accession>A0A195AZX6</accession>
<dbReference type="AlphaFoldDB" id="A0A195AZX6"/>
<evidence type="ECO:0000313" key="2">
    <source>
        <dbReference type="Proteomes" id="UP000078540"/>
    </source>
</evidence>
<dbReference type="Proteomes" id="UP000078540">
    <property type="component" value="Unassembled WGS sequence"/>
</dbReference>
<gene>
    <name evidence="1" type="ORF">ALC53_11936</name>
</gene>
<sequence>MQRLAPSLMPATRYVSKQLADWSVLDQGEIADRRGSWRKRLRSYEENPRGSASTRSNGDIPFALHSFVIPPALYRCAVLGLEKLLFLPFYIVQYPSKSRDNTFNMNTILSFRFSLSLALAQLLSPFLSLPLARSVMPLHNSLLPTHTNPFPTSLYDQLCYISKI</sequence>
<dbReference type="EMBL" id="KQ976694">
    <property type="protein sequence ID" value="KYM77595.1"/>
    <property type="molecule type" value="Genomic_DNA"/>
</dbReference>